<evidence type="ECO:0000313" key="2">
    <source>
        <dbReference type="EMBL" id="BAF28726.2"/>
    </source>
</evidence>
<dbReference type="Proteomes" id="UP000000763">
    <property type="component" value="Chromosome 11"/>
</dbReference>
<dbReference type="EMBL" id="AP008217">
    <property type="protein sequence ID" value="BAF28726.2"/>
    <property type="molecule type" value="Genomic_DNA"/>
</dbReference>
<proteinExistence type="predicted"/>
<organism evidence="2 3">
    <name type="scientific">Oryza sativa subsp. japonica</name>
    <name type="common">Rice</name>
    <dbReference type="NCBI Taxonomy" id="39947"/>
    <lineage>
        <taxon>Eukaryota</taxon>
        <taxon>Viridiplantae</taxon>
        <taxon>Streptophyta</taxon>
        <taxon>Embryophyta</taxon>
        <taxon>Tracheophyta</taxon>
        <taxon>Spermatophyta</taxon>
        <taxon>Magnoliopsida</taxon>
        <taxon>Liliopsida</taxon>
        <taxon>Poales</taxon>
        <taxon>Poaceae</taxon>
        <taxon>BOP clade</taxon>
        <taxon>Oryzoideae</taxon>
        <taxon>Oryzeae</taxon>
        <taxon>Oryzinae</taxon>
        <taxon>Oryza</taxon>
        <taxon>Oryza sativa</taxon>
    </lineage>
</organism>
<dbReference type="AlphaFoldDB" id="Q0IRD9"/>
<protein>
    <submittedName>
        <fullName evidence="2">Os11g0644600 protein</fullName>
    </submittedName>
</protein>
<sequence length="167" mass="18842">MEKTLETLSLEMKKIHAEKDAAAAMVLQKSDESENLRAELKNLHKSISELRIRCNDLTDHSSRLQADKNSVMRALSNEKSESTKLRLKLRELESYVSNKDNEIGILNSEAEDREGMVDGMSRQFEQLRIAAAEAHRRGKNGVWTWMCHPATTTVLAAASVVYAASRR</sequence>
<feature type="coiled-coil region" evidence="1">
    <location>
        <begin position="26"/>
        <end position="53"/>
    </location>
</feature>
<evidence type="ECO:0000256" key="1">
    <source>
        <dbReference type="SAM" id="Coils"/>
    </source>
</evidence>
<reference evidence="2 3" key="1">
    <citation type="journal article" date="2005" name="Nature">
        <title>The map-based sequence of the rice genome.</title>
        <authorList>
            <consortium name="International rice genome sequencing project (IRGSP)"/>
            <person name="Matsumoto T."/>
            <person name="Wu J."/>
            <person name="Kanamori H."/>
            <person name="Katayose Y."/>
            <person name="Fujisawa M."/>
            <person name="Namiki N."/>
            <person name="Mizuno H."/>
            <person name="Yamamoto K."/>
            <person name="Antonio B.A."/>
            <person name="Baba T."/>
            <person name="Sakata K."/>
            <person name="Nagamura Y."/>
            <person name="Aoki H."/>
            <person name="Arikawa K."/>
            <person name="Arita K."/>
            <person name="Bito T."/>
            <person name="Chiden Y."/>
            <person name="Fujitsuka N."/>
            <person name="Fukunaka R."/>
            <person name="Hamada M."/>
            <person name="Harada C."/>
            <person name="Hayashi A."/>
            <person name="Hijishita S."/>
            <person name="Honda M."/>
            <person name="Hosokawa S."/>
            <person name="Ichikawa Y."/>
            <person name="Idonuma A."/>
            <person name="Iijima M."/>
            <person name="Ikeda M."/>
            <person name="Ikeno M."/>
            <person name="Ito K."/>
            <person name="Ito S."/>
            <person name="Ito T."/>
            <person name="Ito Y."/>
            <person name="Ito Y."/>
            <person name="Iwabuchi A."/>
            <person name="Kamiya K."/>
            <person name="Karasawa W."/>
            <person name="Kurita K."/>
            <person name="Katagiri S."/>
            <person name="Kikuta A."/>
            <person name="Kobayashi H."/>
            <person name="Kobayashi N."/>
            <person name="Machita K."/>
            <person name="Maehara T."/>
            <person name="Masukawa M."/>
            <person name="Mizubayashi T."/>
            <person name="Mukai Y."/>
            <person name="Nagasaki H."/>
            <person name="Nagata Y."/>
            <person name="Naito S."/>
            <person name="Nakashima M."/>
            <person name="Nakama Y."/>
            <person name="Nakamichi Y."/>
            <person name="Nakamura M."/>
            <person name="Meguro A."/>
            <person name="Negishi M."/>
            <person name="Ohta I."/>
            <person name="Ohta T."/>
            <person name="Okamoto M."/>
            <person name="Ono N."/>
            <person name="Saji S."/>
            <person name="Sakaguchi M."/>
            <person name="Sakai K."/>
            <person name="Shibata M."/>
            <person name="Shimokawa T."/>
            <person name="Song J."/>
            <person name="Takazaki Y."/>
            <person name="Terasawa K."/>
            <person name="Tsugane M."/>
            <person name="Tsuji K."/>
            <person name="Ueda S."/>
            <person name="Waki K."/>
            <person name="Yamagata H."/>
            <person name="Yamamoto M."/>
            <person name="Yamamoto S."/>
            <person name="Yamane H."/>
            <person name="Yoshiki S."/>
            <person name="Yoshihara R."/>
            <person name="Yukawa K."/>
            <person name="Zhong H."/>
            <person name="Yano M."/>
            <person name="Yuan Q."/>
            <person name="Ouyang S."/>
            <person name="Liu J."/>
            <person name="Jones K.M."/>
            <person name="Gansberger K."/>
            <person name="Moffat K."/>
            <person name="Hill J."/>
            <person name="Bera J."/>
            <person name="Fadrosh D."/>
            <person name="Jin S."/>
            <person name="Johri S."/>
            <person name="Kim M."/>
            <person name="Overton L."/>
            <person name="Reardon M."/>
            <person name="Tsitrin T."/>
            <person name="Vuong H."/>
            <person name="Weaver B."/>
            <person name="Ciecko A."/>
            <person name="Tallon L."/>
            <person name="Jackson J."/>
            <person name="Pai G."/>
            <person name="Aken S.V."/>
            <person name="Utterback T."/>
            <person name="Reidmuller S."/>
            <person name="Feldblyum T."/>
            <person name="Hsiao J."/>
            <person name="Zismann V."/>
            <person name="Iobst S."/>
            <person name="de Vazeille A.R."/>
            <person name="Buell C.R."/>
            <person name="Ying K."/>
            <person name="Li Y."/>
            <person name="Lu T."/>
            <person name="Huang Y."/>
            <person name="Zhao Q."/>
            <person name="Feng Q."/>
            <person name="Zhang L."/>
            <person name="Zhu J."/>
            <person name="Weng Q."/>
            <person name="Mu J."/>
            <person name="Lu Y."/>
            <person name="Fan D."/>
            <person name="Liu Y."/>
            <person name="Guan J."/>
            <person name="Zhang Y."/>
            <person name="Yu S."/>
            <person name="Liu X."/>
            <person name="Zhang Y."/>
            <person name="Hong G."/>
            <person name="Han B."/>
            <person name="Choisne N."/>
            <person name="Demange N."/>
            <person name="Orjeda G."/>
            <person name="Samain S."/>
            <person name="Cattolico L."/>
            <person name="Pelletier E."/>
            <person name="Couloux A."/>
            <person name="Segurens B."/>
            <person name="Wincker P."/>
            <person name="D'Hont A."/>
            <person name="Scarpelli C."/>
            <person name="Weissenbach J."/>
            <person name="Salanoubat M."/>
            <person name="Quetier F."/>
            <person name="Yu Y."/>
            <person name="Kim H.R."/>
            <person name="Rambo T."/>
            <person name="Currie J."/>
            <person name="Collura K."/>
            <person name="Luo M."/>
            <person name="Yang T."/>
            <person name="Ammiraju J.S.S."/>
            <person name="Engler F."/>
            <person name="Soderlund C."/>
            <person name="Wing R.A."/>
            <person name="Palmer L.E."/>
            <person name="de la Bastide M."/>
            <person name="Spiegel L."/>
            <person name="Nascimento L."/>
            <person name="Zutavern T."/>
            <person name="O'Shaughnessy A."/>
            <person name="Dike S."/>
            <person name="Dedhia N."/>
            <person name="Preston R."/>
            <person name="Balija V."/>
            <person name="McCombie W.R."/>
            <person name="Chow T."/>
            <person name="Chen H."/>
            <person name="Chung M."/>
            <person name="Chen C."/>
            <person name="Shaw J."/>
            <person name="Wu H."/>
            <person name="Hsiao K."/>
            <person name="Chao Y."/>
            <person name="Chu M."/>
            <person name="Cheng C."/>
            <person name="Hour A."/>
            <person name="Lee P."/>
            <person name="Lin S."/>
            <person name="Lin Y."/>
            <person name="Liou J."/>
            <person name="Liu S."/>
            <person name="Hsing Y."/>
            <person name="Raghuvanshi S."/>
            <person name="Mohanty A."/>
            <person name="Bharti A.K."/>
            <person name="Gaur A."/>
            <person name="Gupta V."/>
            <person name="Kumar D."/>
            <person name="Ravi V."/>
            <person name="Vij S."/>
            <person name="Kapur A."/>
            <person name="Khurana P."/>
            <person name="Khurana P."/>
            <person name="Khurana J.P."/>
            <person name="Tyagi A.K."/>
            <person name="Gaikwad K."/>
            <person name="Singh A."/>
            <person name="Dalal V."/>
            <person name="Srivastava S."/>
            <person name="Dixit A."/>
            <person name="Pal A.K."/>
            <person name="Ghazi I.A."/>
            <person name="Yadav M."/>
            <person name="Pandit A."/>
            <person name="Bhargava A."/>
            <person name="Sureshbabu K."/>
            <person name="Batra K."/>
            <person name="Sharma T.R."/>
            <person name="Mohapatra T."/>
            <person name="Singh N.K."/>
            <person name="Messing J."/>
            <person name="Nelson A.B."/>
            <person name="Fuks G."/>
            <person name="Kavchok S."/>
            <person name="Keizer G."/>
            <person name="Linton E."/>
            <person name="Llaca V."/>
            <person name="Song R."/>
            <person name="Tanyolac B."/>
            <person name="Young S."/>
            <person name="Ho-Il K."/>
            <person name="Hahn J.H."/>
            <person name="Sangsakoo G."/>
            <person name="Vanavichit A."/>
            <person name="de Mattos Luiz.A.T."/>
            <person name="Zimmer P.D."/>
            <person name="Malone G."/>
            <person name="Dellagostin O."/>
            <person name="de Oliveira A.C."/>
            <person name="Bevan M."/>
            <person name="Bancroft I."/>
            <person name="Minx P."/>
            <person name="Cordum H."/>
            <person name="Wilson R."/>
            <person name="Cheng Z."/>
            <person name="Jin W."/>
            <person name="Jiang J."/>
            <person name="Leong S.A."/>
            <person name="Iwama H."/>
            <person name="Gojobori T."/>
            <person name="Itoh T."/>
            <person name="Niimura Y."/>
            <person name="Fujii Y."/>
            <person name="Habara T."/>
            <person name="Sakai H."/>
            <person name="Sato Y."/>
            <person name="Wilson G."/>
            <person name="Kumar K."/>
            <person name="McCouch S."/>
            <person name="Juretic N."/>
            <person name="Hoen D."/>
            <person name="Wright S."/>
            <person name="Bruskiewich R."/>
            <person name="Bureau T."/>
            <person name="Miyao A."/>
            <person name="Hirochika H."/>
            <person name="Nishikawa T."/>
            <person name="Kadowaki K."/>
            <person name="Sugiura M."/>
            <person name="Burr B."/>
            <person name="Sasaki T."/>
        </authorList>
    </citation>
    <scope>NUCLEOTIDE SEQUENCE [LARGE SCALE GENOMIC DNA]</scope>
    <source>
        <strain evidence="3">cv. Nipponbare</strain>
    </source>
</reference>
<dbReference type="KEGG" id="dosa:Os11g0644600"/>
<reference evidence="3" key="2">
    <citation type="journal article" date="2008" name="Nucleic Acids Res.">
        <title>The rice annotation project database (RAP-DB): 2008 update.</title>
        <authorList>
            <consortium name="The rice annotation project (RAP)"/>
        </authorList>
    </citation>
    <scope>GENOME REANNOTATION</scope>
    <source>
        <strain evidence="3">cv. Nipponbare</strain>
    </source>
</reference>
<keyword evidence="1" id="KW-0175">Coiled coil</keyword>
<accession>Q0IRD9</accession>
<gene>
    <name evidence="2" type="ordered locus">Os11g0644600</name>
</gene>
<evidence type="ECO:0000313" key="3">
    <source>
        <dbReference type="Proteomes" id="UP000000763"/>
    </source>
</evidence>
<name>Q0IRD9_ORYSJ</name>